<protein>
    <submittedName>
        <fullName evidence="2">Uncharacterized protein</fullName>
    </submittedName>
</protein>
<comment type="caution">
    <text evidence="2">The sequence shown here is derived from an EMBL/GenBank/DDBJ whole genome shotgun (WGS) entry which is preliminary data.</text>
</comment>
<dbReference type="AlphaFoldDB" id="A0ABD0JI41"/>
<organism evidence="2 3">
    <name type="scientific">Batillaria attramentaria</name>
    <dbReference type="NCBI Taxonomy" id="370345"/>
    <lineage>
        <taxon>Eukaryota</taxon>
        <taxon>Metazoa</taxon>
        <taxon>Spiralia</taxon>
        <taxon>Lophotrochozoa</taxon>
        <taxon>Mollusca</taxon>
        <taxon>Gastropoda</taxon>
        <taxon>Caenogastropoda</taxon>
        <taxon>Sorbeoconcha</taxon>
        <taxon>Cerithioidea</taxon>
        <taxon>Batillariidae</taxon>
        <taxon>Batillaria</taxon>
    </lineage>
</organism>
<evidence type="ECO:0000313" key="2">
    <source>
        <dbReference type="EMBL" id="KAK7474611.1"/>
    </source>
</evidence>
<reference evidence="2 3" key="1">
    <citation type="journal article" date="2023" name="Sci. Data">
        <title>Genome assembly of the Korean intertidal mud-creeper Batillaria attramentaria.</title>
        <authorList>
            <person name="Patra A.K."/>
            <person name="Ho P.T."/>
            <person name="Jun S."/>
            <person name="Lee S.J."/>
            <person name="Kim Y."/>
            <person name="Won Y.J."/>
        </authorList>
    </citation>
    <scope>NUCLEOTIDE SEQUENCE [LARGE SCALE GENOMIC DNA]</scope>
    <source>
        <strain evidence="2">Wonlab-2016</strain>
    </source>
</reference>
<gene>
    <name evidence="2" type="ORF">BaRGS_00034140</name>
</gene>
<feature type="compositionally biased region" description="Polar residues" evidence="1">
    <location>
        <begin position="29"/>
        <end position="42"/>
    </location>
</feature>
<accession>A0ABD0JI41</accession>
<evidence type="ECO:0000256" key="1">
    <source>
        <dbReference type="SAM" id="MobiDB-lite"/>
    </source>
</evidence>
<dbReference type="EMBL" id="JACVVK020000431">
    <property type="protein sequence ID" value="KAK7474611.1"/>
    <property type="molecule type" value="Genomic_DNA"/>
</dbReference>
<name>A0ABD0JI41_9CAEN</name>
<feature type="region of interest" description="Disordered" evidence="1">
    <location>
        <begin position="1"/>
        <end position="42"/>
    </location>
</feature>
<proteinExistence type="predicted"/>
<dbReference type="Proteomes" id="UP001519460">
    <property type="component" value="Unassembled WGS sequence"/>
</dbReference>
<feature type="non-terminal residue" evidence="2">
    <location>
        <position position="227"/>
    </location>
</feature>
<evidence type="ECO:0000313" key="3">
    <source>
        <dbReference type="Proteomes" id="UP001519460"/>
    </source>
</evidence>
<sequence>MHTRGSLNEKDKREALPAAAGTEDCVSRRPTSTPNGSSTPLLKETATSVTSEEMTLFQIAISLSLFLPCAAATADHPDDSEHEGFLLFDIRGRVKSNEVLQAFEGVPVFYKFQLYGGTRFIVVTAHDYDTENLHKNVRIRSARKVIVHTAELWEDYCSHFNQTVSGNGHNLTDLPDDNLLFLEVSFPESDASLVDYELKTKGFCTQFQGVVGSMGPAFRLTTNFPSE</sequence>
<keyword evidence="3" id="KW-1185">Reference proteome</keyword>